<dbReference type="InterPro" id="IPR029061">
    <property type="entry name" value="THDP-binding"/>
</dbReference>
<dbReference type="InterPro" id="IPR009014">
    <property type="entry name" value="Transketo_C/PFOR_II"/>
</dbReference>
<evidence type="ECO:0000259" key="1">
    <source>
        <dbReference type="SMART" id="SM00861"/>
    </source>
</evidence>
<dbReference type="InterPro" id="IPR005475">
    <property type="entry name" value="Transketolase-like_Pyr-bd"/>
</dbReference>
<sequence length="319" mass="34365">MFKLAEDWGTAGRPYRDAIVDTLIDMMKDNKSIVMLEADLGGASGTLKIQRELPEQFFECGISEANMMGMAAGMSSEGLIPFTHTFGPFASRRCFDQVYLSGAYAHNTINIWGSDPGFTVGANGGTHTTWEDVALMRTIPGSVVVDGADPVQTEWVVREFAKTEGVHYLRTGRKSSYKIYEEGSTFELGKGNVVRQGSDVLIVTAGQLLRDALEAAESLEKQGISTEVIDMFCIKPLDAKLLLSESAGKKAVVTFENHGVIGGLGDACASCLMEAGVSVPFKRHGVTESFGQVGTADWLQAEFKLTAADLEETVKALLA</sequence>
<comment type="caution">
    <text evidence="2">The sequence shown here is derived from an EMBL/GenBank/DDBJ whole genome shotgun (WGS) entry which is preliminary data.</text>
</comment>
<dbReference type="CDD" id="cd07033">
    <property type="entry name" value="TPP_PYR_DXS_TK_like"/>
    <property type="match status" value="1"/>
</dbReference>
<dbReference type="Gene3D" id="3.40.50.920">
    <property type="match status" value="1"/>
</dbReference>
<dbReference type="SMART" id="SM00861">
    <property type="entry name" value="Transket_pyr"/>
    <property type="match status" value="1"/>
</dbReference>
<name>A0A1H6IP07_9ACTN</name>
<proteinExistence type="predicted"/>
<dbReference type="PANTHER" id="PTHR43825:SF1">
    <property type="entry name" value="TRANSKETOLASE-LIKE PYRIMIDINE-BINDING DOMAIN-CONTAINING PROTEIN"/>
    <property type="match status" value="1"/>
</dbReference>
<dbReference type="InterPro" id="IPR033248">
    <property type="entry name" value="Transketolase_C"/>
</dbReference>
<dbReference type="InterPro" id="IPR051157">
    <property type="entry name" value="PDH/Transketolase"/>
</dbReference>
<dbReference type="Pfam" id="PF02780">
    <property type="entry name" value="Transketolase_C"/>
    <property type="match status" value="1"/>
</dbReference>
<feature type="domain" description="Transketolase-like pyrimidine-binding" evidence="1">
    <location>
        <begin position="13"/>
        <end position="179"/>
    </location>
</feature>
<dbReference type="RefSeq" id="WP_090991445.1">
    <property type="nucleotide sequence ID" value="NZ_FNWT01000003.1"/>
</dbReference>
<dbReference type="EMBL" id="FNWT01000003">
    <property type="protein sequence ID" value="SEH48733.1"/>
    <property type="molecule type" value="Genomic_DNA"/>
</dbReference>
<reference evidence="2 3" key="1">
    <citation type="submission" date="2016-10" db="EMBL/GenBank/DDBJ databases">
        <authorList>
            <person name="Varghese N."/>
            <person name="Submissions S."/>
        </authorList>
    </citation>
    <scope>NUCLEOTIDE SEQUENCE [LARGE SCALE GENOMIC DNA]</scope>
    <source>
        <strain evidence="2 3">WCP15</strain>
    </source>
</reference>
<evidence type="ECO:0000313" key="3">
    <source>
        <dbReference type="Proteomes" id="UP000199135"/>
    </source>
</evidence>
<protein>
    <submittedName>
        <fullName evidence="2">Transketolase</fullName>
    </submittedName>
</protein>
<dbReference type="SUPFAM" id="SSF52518">
    <property type="entry name" value="Thiamin diphosphate-binding fold (THDP-binding)"/>
    <property type="match status" value="1"/>
</dbReference>
<dbReference type="Gene3D" id="3.40.50.970">
    <property type="match status" value="1"/>
</dbReference>
<dbReference type="Proteomes" id="UP000199135">
    <property type="component" value="Unassembled WGS sequence"/>
</dbReference>
<keyword evidence="3" id="KW-1185">Reference proteome</keyword>
<dbReference type="SUPFAM" id="SSF52922">
    <property type="entry name" value="TK C-terminal domain-like"/>
    <property type="match status" value="1"/>
</dbReference>
<gene>
    <name evidence="2" type="ORF">SAMN05216447_103152</name>
</gene>
<evidence type="ECO:0000313" key="2">
    <source>
        <dbReference type="EMBL" id="SEH48733.1"/>
    </source>
</evidence>
<dbReference type="PANTHER" id="PTHR43825">
    <property type="entry name" value="PYRUVATE DEHYDROGENASE E1 COMPONENT"/>
    <property type="match status" value="1"/>
</dbReference>
<dbReference type="Pfam" id="PF02779">
    <property type="entry name" value="Transket_pyr"/>
    <property type="match status" value="1"/>
</dbReference>
<organism evidence="2 3">
    <name type="scientific">Parafannyhessea umbonata</name>
    <dbReference type="NCBI Taxonomy" id="604330"/>
    <lineage>
        <taxon>Bacteria</taxon>
        <taxon>Bacillati</taxon>
        <taxon>Actinomycetota</taxon>
        <taxon>Coriobacteriia</taxon>
        <taxon>Coriobacteriales</taxon>
        <taxon>Atopobiaceae</taxon>
        <taxon>Parafannyhessea</taxon>
    </lineage>
</organism>
<accession>A0A1H6IP07</accession>